<dbReference type="EMBL" id="FNXY01000002">
    <property type="protein sequence ID" value="SEI55425.1"/>
    <property type="molecule type" value="Genomic_DNA"/>
</dbReference>
<name>A0A1H6RV53_9BACT</name>
<accession>A0A1H6RV53</accession>
<protein>
    <submittedName>
        <fullName evidence="1">Uncharacterized protein</fullName>
    </submittedName>
</protein>
<gene>
    <name evidence="1" type="ORF">SAMN04487995_1326</name>
</gene>
<reference evidence="1 2" key="1">
    <citation type="submission" date="2016-10" db="EMBL/GenBank/DDBJ databases">
        <authorList>
            <person name="de Groot N.N."/>
        </authorList>
    </citation>
    <scope>NUCLEOTIDE SEQUENCE [LARGE SCALE GENOMIC DNA]</scope>
    <source>
        <strain evidence="1 2">DSM 19938</strain>
    </source>
</reference>
<dbReference type="AlphaFoldDB" id="A0A1H6RV53"/>
<keyword evidence="2" id="KW-1185">Reference proteome</keyword>
<organism evidence="1 2">
    <name type="scientific">Dyadobacter koreensis</name>
    <dbReference type="NCBI Taxonomy" id="408657"/>
    <lineage>
        <taxon>Bacteria</taxon>
        <taxon>Pseudomonadati</taxon>
        <taxon>Bacteroidota</taxon>
        <taxon>Cytophagia</taxon>
        <taxon>Cytophagales</taxon>
        <taxon>Spirosomataceae</taxon>
        <taxon>Dyadobacter</taxon>
    </lineage>
</organism>
<dbReference type="STRING" id="408657.SAMN04487995_1326"/>
<sequence length="252" mass="29469">MSTELTKFLAGSKQLNTMAKLHNDWLTEGIFDFEYKKYIVLDYLQHINGEFTSNRLYPYLQELKLHLDACQNLQANKNAIRSSFPKTLKGIDISSAKLVYEDTLHDDLYLSELNYILDFAIPRFSKTMEEGVDRFSEVGENIKISPVGIVPLRTEEGYLFFLNSYERIVTIFRYQLALYNEMRERYLKTVLIDSVRTSIGTTIEQIKIDLTRKFQAWPNPATYVVESKYDYPLQETLLPVVQRLMVRQMNVA</sequence>
<evidence type="ECO:0000313" key="2">
    <source>
        <dbReference type="Proteomes" id="UP000199532"/>
    </source>
</evidence>
<proteinExistence type="predicted"/>
<dbReference type="Proteomes" id="UP000199532">
    <property type="component" value="Unassembled WGS sequence"/>
</dbReference>
<evidence type="ECO:0000313" key="1">
    <source>
        <dbReference type="EMBL" id="SEI55425.1"/>
    </source>
</evidence>